<dbReference type="RefSeq" id="WP_083054981.1">
    <property type="nucleotide sequence ID" value="NZ_JACKVM010000014.1"/>
</dbReference>
<dbReference type="InterPro" id="IPR027417">
    <property type="entry name" value="P-loop_NTPase"/>
</dbReference>
<dbReference type="STRING" id="564198.BST17_01855"/>
<dbReference type="Proteomes" id="UP000192366">
    <property type="component" value="Unassembled WGS sequence"/>
</dbReference>
<accession>A0A1W9Z4Y5</accession>
<dbReference type="EMBL" id="MVHJ01000001">
    <property type="protein sequence ID" value="ORA07232.1"/>
    <property type="molecule type" value="Genomic_DNA"/>
</dbReference>
<proteinExistence type="predicted"/>
<dbReference type="AlphaFoldDB" id="A0A1W9Z4Y5"/>
<comment type="caution">
    <text evidence="1">The sequence shown here is derived from an EMBL/GenBank/DDBJ whole genome shotgun (WGS) entry which is preliminary data.</text>
</comment>
<reference evidence="1 2" key="1">
    <citation type="submission" date="2017-02" db="EMBL/GenBank/DDBJ databases">
        <title>The new phylogeny of genus Mycobacterium.</title>
        <authorList>
            <person name="Tortoli E."/>
            <person name="Trovato A."/>
            <person name="Cirillo D.M."/>
        </authorList>
    </citation>
    <scope>NUCLEOTIDE SEQUENCE [LARGE SCALE GENOMIC DNA]</scope>
    <source>
        <strain evidence="1 2">DSM 45578</strain>
    </source>
</reference>
<dbReference type="OrthoDB" id="4578613at2"/>
<evidence type="ECO:0000313" key="1">
    <source>
        <dbReference type="EMBL" id="ORA07232.1"/>
    </source>
</evidence>
<dbReference type="InterPro" id="IPR008868">
    <property type="entry name" value="TniB"/>
</dbReference>
<dbReference type="SUPFAM" id="SSF52540">
    <property type="entry name" value="P-loop containing nucleoside triphosphate hydrolases"/>
    <property type="match status" value="1"/>
</dbReference>
<protein>
    <submittedName>
        <fullName evidence="1">Transposase</fullName>
    </submittedName>
</protein>
<gene>
    <name evidence="1" type="ORF">BST17_01855</name>
</gene>
<organism evidence="1 2">
    <name type="scientific">Mycolicibacterium bacteremicum</name>
    <name type="common">Mycobacterium bacteremicum</name>
    <dbReference type="NCBI Taxonomy" id="564198"/>
    <lineage>
        <taxon>Bacteria</taxon>
        <taxon>Bacillati</taxon>
        <taxon>Actinomycetota</taxon>
        <taxon>Actinomycetes</taxon>
        <taxon>Mycobacteriales</taxon>
        <taxon>Mycobacteriaceae</taxon>
        <taxon>Mycolicibacterium</taxon>
    </lineage>
</organism>
<sequence>MAVPDSLAAWRDFVNRRNVEPEHLTMEQLSALSPAEKEDYDQQRFAWLGADVVLETPDTEVLTHQTRVLMARNSANSATARRGLAISGSAGRGKSTAALLIGRRHERMMRTKLNRYDDGFAPVVYTVVPPGTTPKMMMLAFTNFLGLLVPNKSTAQDLTEQTVGVMRSLSVSLVLVDEVHNLKTNHQAGSEAASALKVFSETLDATFIYAGIDLLQADLFAGHIGRQLKGRMAVHQMRKYEFGTKAQREKWTELVLGVEALLPLGRHAAGTLETEATYLYDRTGGSIGSLRALLNDAAIAAIISGDELVNRKLLDITSTDFAADEAAARTVAEDRAAPMPLKMAE</sequence>
<evidence type="ECO:0000313" key="2">
    <source>
        <dbReference type="Proteomes" id="UP000192366"/>
    </source>
</evidence>
<name>A0A1W9Z4Y5_MYCBA</name>
<dbReference type="Pfam" id="PF05621">
    <property type="entry name" value="TniB"/>
    <property type="match status" value="1"/>
</dbReference>
<keyword evidence="2" id="KW-1185">Reference proteome</keyword>